<dbReference type="EMBL" id="CP060035">
    <property type="protein sequence ID" value="QOT70235.1"/>
    <property type="molecule type" value="Genomic_DNA"/>
</dbReference>
<keyword evidence="1" id="KW-1133">Transmembrane helix</keyword>
<dbReference type="AlphaFoldDB" id="A0A292ZD04"/>
<reference evidence="2" key="3">
    <citation type="submission" date="2017-10" db="EMBL/GenBank/DDBJ databases">
        <title>Bioaugmenting a lab-scale membrane bioreactor with Sphingobium fuliginis OMI to degrade 4-tert-butylphenol.</title>
        <authorList>
            <person name="Takada K."/>
            <person name="Shiba T."/>
            <person name="Soda S."/>
            <person name="Inoue D."/>
            <person name="Miyake M."/>
            <person name="Eguchi M."/>
            <person name="Ike M."/>
        </authorList>
    </citation>
    <scope>NUCLEOTIDE SEQUENCE</scope>
    <source>
        <strain evidence="2">OMI</strain>
    </source>
</reference>
<proteinExistence type="predicted"/>
<dbReference type="KEGG" id="sbar:H5V43_08590"/>
<evidence type="ECO:0000313" key="4">
    <source>
        <dbReference type="Proteomes" id="UP000221538"/>
    </source>
</evidence>
<evidence type="ECO:0000313" key="3">
    <source>
        <dbReference type="EMBL" id="QOT70235.1"/>
    </source>
</evidence>
<dbReference type="EMBL" id="BEWI01000031">
    <property type="protein sequence ID" value="GAY20771.1"/>
    <property type="molecule type" value="Genomic_DNA"/>
</dbReference>
<dbReference type="InterPro" id="IPR043727">
    <property type="entry name" value="Lmo0937-like"/>
</dbReference>
<keyword evidence="1" id="KW-0472">Membrane</keyword>
<name>A0A292ZD04_SPHSA</name>
<reference evidence="3" key="6">
    <citation type="journal article" date="2021" name="Microbiol. Resour. Announc.">
        <title>Complete Genome Sequence of Sphingobium barthaii KK22, a High-Molecular-Weight Polycyclic Aromatic Hydrocarbon-Degrading Soil Bacterium.</title>
        <authorList>
            <person name="Mori J.F."/>
            <person name="Kanaly R.A."/>
        </authorList>
    </citation>
    <scope>NUCLEOTIDE SEQUENCE</scope>
    <source>
        <strain evidence="3">KK22</strain>
    </source>
</reference>
<dbReference type="Pfam" id="PF18919">
    <property type="entry name" value="DUF5670"/>
    <property type="match status" value="1"/>
</dbReference>
<reference evidence="2 4" key="1">
    <citation type="journal article" date="2013" name="Biodegradation">
        <title>Occurrence of 4-tert-butylphenol (4-t-BP) biodegradation in an aquatic sample caused by the presence of Spirodela polyrrhiza and isolation of a 4-t-BP-utilizing bacterium.</title>
        <authorList>
            <person name="Ogata Y."/>
            <person name="Toyama T."/>
            <person name="Yu N."/>
            <person name="Wang X."/>
            <person name="Sei K."/>
            <person name="Ike M."/>
        </authorList>
    </citation>
    <scope>NUCLEOTIDE SEQUENCE [LARGE SCALE GENOMIC DNA]</scope>
    <source>
        <strain evidence="2 4">OMI</strain>
    </source>
</reference>
<reference evidence="5" key="5">
    <citation type="submission" date="2020-08" db="EMBL/GenBank/DDBJ databases">
        <title>Complete genome sequence of Sphingobium barthaii strain KK22, a high-molecular-weight polycyclic aromatic hydrocarbon-degrading soil bacterium.</title>
        <authorList>
            <person name="Mori J.F."/>
            <person name="Kanaly R.A."/>
        </authorList>
    </citation>
    <scope>NUCLEOTIDE SEQUENCE [LARGE SCALE GENOMIC DNA]</scope>
    <source>
        <strain evidence="5">KK22</strain>
    </source>
</reference>
<dbReference type="NCBIfam" id="NF033488">
    <property type="entry name" value="lmo0937_fam_TM"/>
    <property type="match status" value="1"/>
</dbReference>
<feature type="transmembrane region" description="Helical" evidence="1">
    <location>
        <begin position="26"/>
        <end position="43"/>
    </location>
</feature>
<dbReference type="Proteomes" id="UP000593663">
    <property type="component" value="Chromosome 1"/>
</dbReference>
<keyword evidence="1" id="KW-0812">Transmembrane</keyword>
<protein>
    <submittedName>
        <fullName evidence="3">Lmo0937 family membrane protein</fullName>
    </submittedName>
</protein>
<sequence>MLWTILIILLVLWALGAFIVPVGGGLIHLLLVLALVVLVYQLVAGRRVP</sequence>
<organism evidence="2 4">
    <name type="scientific">Sphingobium fuliginis (strain ATCC 27551)</name>
    <dbReference type="NCBI Taxonomy" id="336203"/>
    <lineage>
        <taxon>Bacteria</taxon>
        <taxon>Pseudomonadati</taxon>
        <taxon>Pseudomonadota</taxon>
        <taxon>Alphaproteobacteria</taxon>
        <taxon>Sphingomonadales</taxon>
        <taxon>Sphingomonadaceae</taxon>
        <taxon>Sphingobium</taxon>
    </lineage>
</organism>
<evidence type="ECO:0000313" key="5">
    <source>
        <dbReference type="Proteomes" id="UP000593663"/>
    </source>
</evidence>
<evidence type="ECO:0000313" key="2">
    <source>
        <dbReference type="EMBL" id="GAY20771.1"/>
    </source>
</evidence>
<reference evidence="2 4" key="2">
    <citation type="journal article" date="2013" name="Environ. Sci. Technol.">
        <title>The 4-tert-butylphenol-utilizing bacterium Sphingobium fuliginis OMI can degrade bisphenols via phenolic ring hydroxylation and meta-cleavage pathway.</title>
        <authorList>
            <person name="Ogata Y."/>
            <person name="Goda S."/>
            <person name="Toyama T."/>
            <person name="Sei K."/>
            <person name="Ike M."/>
        </authorList>
    </citation>
    <scope>NUCLEOTIDE SEQUENCE [LARGE SCALE GENOMIC DNA]</scope>
    <source>
        <strain evidence="2 4">OMI</strain>
    </source>
</reference>
<dbReference type="Proteomes" id="UP000221538">
    <property type="component" value="Unassembled WGS sequence"/>
</dbReference>
<gene>
    <name evidence="3" type="ORF">H5V43_08590</name>
    <name evidence="2" type="ORF">SFOMI_1301</name>
</gene>
<evidence type="ECO:0000256" key="1">
    <source>
        <dbReference type="SAM" id="Phobius"/>
    </source>
</evidence>
<accession>A0A292ZD04</accession>
<reference evidence="2" key="4">
    <citation type="submission" date="2017-10" db="EMBL/GenBank/DDBJ databases">
        <authorList>
            <person name="Banno H."/>
            <person name="Chua N.-H."/>
        </authorList>
    </citation>
    <scope>NUCLEOTIDE SEQUENCE</scope>
    <source>
        <strain evidence="2">OMI</strain>
    </source>
</reference>
<dbReference type="RefSeq" id="WP_128830790.1">
    <property type="nucleotide sequence ID" value="NZ_BATN01000071.1"/>
</dbReference>